<sequence>MTPLAQVFDLSIEMLWLHVAVFLRVAPIIGLLPGFGEPSVPMRIKLVLVIAFTLIVTPVLSPDLADHARAPTVGLILSETIVGLALGVALRLFLMALQMAGSIAAQSTSLAQILGNASQTPLPAIGHLLATGAVALMMIMGVHVRLAEMIVLSYGIFPVAEFPDVGTLSQWGVARIAQAFSFGFSLAAPFVLVSVLYNLTLGIINRAMPQLMVVLVGAPAAMALTLFLLMLVVPTMLVVWLGAFQSFVTNPFGG</sequence>
<evidence type="ECO:0000256" key="6">
    <source>
        <dbReference type="ARBA" id="ARBA00023136"/>
    </source>
</evidence>
<dbReference type="PANTHER" id="PTHR30065">
    <property type="entry name" value="FLAGELLAR BIOSYNTHETIC PROTEIN FLIR"/>
    <property type="match status" value="1"/>
</dbReference>
<evidence type="ECO:0000256" key="1">
    <source>
        <dbReference type="ARBA" id="ARBA00004651"/>
    </source>
</evidence>
<dbReference type="PRINTS" id="PR00953">
    <property type="entry name" value="TYPE3IMRPROT"/>
</dbReference>
<reference evidence="8 9" key="1">
    <citation type="submission" date="2017-03" db="EMBL/GenBank/DDBJ databases">
        <title>Genome Sequence of Roseovarius mucosus strain SMR3 Isolated from a culture of the Diatom Skeletonema marinoi.</title>
        <authorList>
            <person name="Topel M."/>
            <person name="Pinder M."/>
            <person name="Johansson O.N."/>
            <person name="Kourtchenko O."/>
            <person name="Godhe A."/>
            <person name="Clarke A.K."/>
        </authorList>
    </citation>
    <scope>NUCLEOTIDE SEQUENCE [LARGE SCALE GENOMIC DNA]</scope>
    <source>
        <strain evidence="8 9">SMR3</strain>
    </source>
</reference>
<dbReference type="OrthoDB" id="9779817at2"/>
<evidence type="ECO:0000313" key="8">
    <source>
        <dbReference type="EMBL" id="ARE83190.1"/>
    </source>
</evidence>
<dbReference type="Pfam" id="PF01311">
    <property type="entry name" value="Bac_export_1"/>
    <property type="match status" value="1"/>
</dbReference>
<feature type="transmembrane region" description="Helical" evidence="7">
    <location>
        <begin position="44"/>
        <end position="61"/>
    </location>
</feature>
<protein>
    <submittedName>
        <fullName evidence="8">Flagellar biosynthesis protein FliR</fullName>
    </submittedName>
</protein>
<keyword evidence="8" id="KW-0282">Flagellum</keyword>
<dbReference type="KEGG" id="rmm:ROSMUCSMR3_01713"/>
<keyword evidence="9" id="KW-1185">Reference proteome</keyword>
<accession>A0A1V0RN34</accession>
<comment type="similarity">
    <text evidence="2">Belongs to the FliR/MopE/SpaR family.</text>
</comment>
<keyword evidence="5 7" id="KW-1133">Transmembrane helix</keyword>
<dbReference type="PANTHER" id="PTHR30065:SF1">
    <property type="entry name" value="SURFACE PRESENTATION OF ANTIGENS PROTEIN SPAR"/>
    <property type="match status" value="1"/>
</dbReference>
<dbReference type="GO" id="GO:0005886">
    <property type="term" value="C:plasma membrane"/>
    <property type="evidence" value="ECO:0007669"/>
    <property type="project" value="UniProtKB-SubCell"/>
</dbReference>
<dbReference type="EMBL" id="CP020474">
    <property type="protein sequence ID" value="ARE83190.1"/>
    <property type="molecule type" value="Genomic_DNA"/>
</dbReference>
<feature type="transmembrane region" description="Helical" evidence="7">
    <location>
        <begin position="211"/>
        <end position="244"/>
    </location>
</feature>
<dbReference type="RefSeq" id="WP_081507045.1">
    <property type="nucleotide sequence ID" value="NZ_CP020474.1"/>
</dbReference>
<feature type="transmembrane region" description="Helical" evidence="7">
    <location>
        <begin position="15"/>
        <end position="32"/>
    </location>
</feature>
<evidence type="ECO:0000256" key="7">
    <source>
        <dbReference type="SAM" id="Phobius"/>
    </source>
</evidence>
<keyword evidence="8" id="KW-0969">Cilium</keyword>
<feature type="transmembrane region" description="Helical" evidence="7">
    <location>
        <begin position="176"/>
        <end position="199"/>
    </location>
</feature>
<keyword evidence="4 7" id="KW-0812">Transmembrane</keyword>
<evidence type="ECO:0000313" key="9">
    <source>
        <dbReference type="Proteomes" id="UP000192273"/>
    </source>
</evidence>
<gene>
    <name evidence="8" type="ORF">ROSMUCSMR3_01713</name>
</gene>
<organism evidence="8 9">
    <name type="scientific">Roseovarius mucosus</name>
    <dbReference type="NCBI Taxonomy" id="215743"/>
    <lineage>
        <taxon>Bacteria</taxon>
        <taxon>Pseudomonadati</taxon>
        <taxon>Pseudomonadota</taxon>
        <taxon>Alphaproteobacteria</taxon>
        <taxon>Rhodobacterales</taxon>
        <taxon>Roseobacteraceae</taxon>
        <taxon>Roseovarius</taxon>
    </lineage>
</organism>
<dbReference type="AlphaFoldDB" id="A0A1V0RN34"/>
<evidence type="ECO:0000256" key="4">
    <source>
        <dbReference type="ARBA" id="ARBA00022692"/>
    </source>
</evidence>
<keyword evidence="6 7" id="KW-0472">Membrane</keyword>
<feature type="transmembrane region" description="Helical" evidence="7">
    <location>
        <begin position="73"/>
        <end position="94"/>
    </location>
</feature>
<proteinExistence type="inferred from homology"/>
<keyword evidence="8" id="KW-0966">Cell projection</keyword>
<evidence type="ECO:0000256" key="5">
    <source>
        <dbReference type="ARBA" id="ARBA00022989"/>
    </source>
</evidence>
<evidence type="ECO:0000256" key="2">
    <source>
        <dbReference type="ARBA" id="ARBA00009772"/>
    </source>
</evidence>
<dbReference type="Proteomes" id="UP000192273">
    <property type="component" value="Chromosome"/>
</dbReference>
<evidence type="ECO:0000256" key="3">
    <source>
        <dbReference type="ARBA" id="ARBA00022475"/>
    </source>
</evidence>
<comment type="subcellular location">
    <subcellularLocation>
        <location evidence="1">Cell membrane</location>
        <topology evidence="1">Multi-pass membrane protein</topology>
    </subcellularLocation>
</comment>
<name>A0A1V0RN34_9RHOB</name>
<feature type="transmembrane region" description="Helical" evidence="7">
    <location>
        <begin position="128"/>
        <end position="156"/>
    </location>
</feature>
<dbReference type="GO" id="GO:0006605">
    <property type="term" value="P:protein targeting"/>
    <property type="evidence" value="ECO:0007669"/>
    <property type="project" value="InterPro"/>
</dbReference>
<dbReference type="InterPro" id="IPR002010">
    <property type="entry name" value="T3SS_IM_R"/>
</dbReference>
<keyword evidence="3" id="KW-1003">Cell membrane</keyword>